<reference evidence="2" key="1">
    <citation type="journal article" date="2014" name="Genome Biol. Evol.">
        <title>Pangenome evidence for extensive interdomain horizontal transfer affecting lineage core and shell genes in uncultured planktonic thaumarchaeota and euryarchaeota.</title>
        <authorList>
            <person name="Deschamps P."/>
            <person name="Zivanovic Y."/>
            <person name="Moreira D."/>
            <person name="Rodriguez-Valera F."/>
            <person name="Lopez-Garcia P."/>
        </authorList>
    </citation>
    <scope>NUCLEOTIDE SEQUENCE</scope>
</reference>
<evidence type="ECO:0000256" key="1">
    <source>
        <dbReference type="SAM" id="MobiDB-lite"/>
    </source>
</evidence>
<accession>A0A075FL07</accession>
<name>A0A075FL07_9EURY</name>
<dbReference type="AlphaFoldDB" id="A0A075FL07"/>
<proteinExistence type="predicted"/>
<organism evidence="2">
    <name type="scientific">uncultured marine group II/III euryarchaeote AD1000_20_C05</name>
    <dbReference type="NCBI Taxonomy" id="1457735"/>
    <lineage>
        <taxon>Archaea</taxon>
        <taxon>Methanobacteriati</taxon>
        <taxon>Methanobacteriota</taxon>
        <taxon>environmental samples</taxon>
    </lineage>
</organism>
<feature type="compositionally biased region" description="Polar residues" evidence="1">
    <location>
        <begin position="1"/>
        <end position="15"/>
    </location>
</feature>
<protein>
    <submittedName>
        <fullName evidence="2">Uncharacterized protein</fullName>
    </submittedName>
</protein>
<sequence>MTSSPGTSCSSNPATRLSPPWIDPASRYASLEISPASRRLPSVSERKSTSLDTISDVSEPCEFNLPMEVSMIRRIWFPF</sequence>
<feature type="region of interest" description="Disordered" evidence="1">
    <location>
        <begin position="1"/>
        <end position="21"/>
    </location>
</feature>
<evidence type="ECO:0000313" key="2">
    <source>
        <dbReference type="EMBL" id="AIE92235.1"/>
    </source>
</evidence>
<dbReference type="EMBL" id="KF900360">
    <property type="protein sequence ID" value="AIE92235.1"/>
    <property type="molecule type" value="Genomic_DNA"/>
</dbReference>